<dbReference type="OrthoDB" id="197087at2"/>
<keyword evidence="3" id="KW-1185">Reference proteome</keyword>
<evidence type="ECO:0000313" key="3">
    <source>
        <dbReference type="Proteomes" id="UP000321577"/>
    </source>
</evidence>
<evidence type="ECO:0000256" key="1">
    <source>
        <dbReference type="SAM" id="MobiDB-lite"/>
    </source>
</evidence>
<feature type="region of interest" description="Disordered" evidence="1">
    <location>
        <begin position="50"/>
        <end position="71"/>
    </location>
</feature>
<dbReference type="Proteomes" id="UP000321577">
    <property type="component" value="Unassembled WGS sequence"/>
</dbReference>
<reference evidence="2 3" key="1">
    <citation type="submission" date="2019-07" db="EMBL/GenBank/DDBJ databases">
        <title>Whole genome shotgun sequence of Brevifollis gellanilyticus NBRC 108608.</title>
        <authorList>
            <person name="Hosoyama A."/>
            <person name="Uohara A."/>
            <person name="Ohji S."/>
            <person name="Ichikawa N."/>
        </authorList>
    </citation>
    <scope>NUCLEOTIDE SEQUENCE [LARGE SCALE GENOMIC DNA]</scope>
    <source>
        <strain evidence="2 3">NBRC 108608</strain>
    </source>
</reference>
<proteinExistence type="predicted"/>
<organism evidence="2 3">
    <name type="scientific">Brevifollis gellanilyticus</name>
    <dbReference type="NCBI Taxonomy" id="748831"/>
    <lineage>
        <taxon>Bacteria</taxon>
        <taxon>Pseudomonadati</taxon>
        <taxon>Verrucomicrobiota</taxon>
        <taxon>Verrucomicrobiia</taxon>
        <taxon>Verrucomicrobiales</taxon>
        <taxon>Verrucomicrobiaceae</taxon>
    </lineage>
</organism>
<evidence type="ECO:0000313" key="2">
    <source>
        <dbReference type="EMBL" id="GEP43100.1"/>
    </source>
</evidence>
<protein>
    <submittedName>
        <fullName evidence="2">Uncharacterized protein</fullName>
    </submittedName>
</protein>
<gene>
    <name evidence="2" type="ORF">BGE01nite_23910</name>
</gene>
<accession>A0A512M8M9</accession>
<comment type="caution">
    <text evidence="2">The sequence shown here is derived from an EMBL/GenBank/DDBJ whole genome shotgun (WGS) entry which is preliminary data.</text>
</comment>
<name>A0A512M8M9_9BACT</name>
<dbReference type="AlphaFoldDB" id="A0A512M8M9"/>
<sequence length="71" mass="7909">MARPRHYSPQLSRLLVSVLYHEAKHRKIPMTKLTDQLLLKALRGSTGWAKATTPRLADDTDTSVPVLSKAA</sequence>
<dbReference type="EMBL" id="BKAG01000014">
    <property type="protein sequence ID" value="GEP43100.1"/>
    <property type="molecule type" value="Genomic_DNA"/>
</dbReference>